<dbReference type="InterPro" id="IPR012430">
    <property type="entry name" value="TMEM43_fam"/>
</dbReference>
<evidence type="ECO:0000256" key="5">
    <source>
        <dbReference type="ARBA" id="ARBA00022692"/>
    </source>
</evidence>
<evidence type="ECO:0000256" key="1">
    <source>
        <dbReference type="ARBA" id="ARBA00004127"/>
    </source>
</evidence>
<keyword evidence="9" id="KW-0539">Nucleus</keyword>
<keyword evidence="8 10" id="KW-0472">Membrane</keyword>
<feature type="transmembrane region" description="Helical" evidence="10">
    <location>
        <begin position="38"/>
        <end position="58"/>
    </location>
</feature>
<feature type="non-terminal residue" evidence="11">
    <location>
        <position position="1"/>
    </location>
</feature>
<evidence type="ECO:0000256" key="6">
    <source>
        <dbReference type="ARBA" id="ARBA00022824"/>
    </source>
</evidence>
<keyword evidence="12" id="KW-1185">Reference proteome</keyword>
<name>A0ABV0QM52_9TELE</name>
<evidence type="ECO:0000313" key="12">
    <source>
        <dbReference type="Proteomes" id="UP001434883"/>
    </source>
</evidence>
<evidence type="ECO:0000256" key="8">
    <source>
        <dbReference type="ARBA" id="ARBA00023136"/>
    </source>
</evidence>
<protein>
    <submittedName>
        <fullName evidence="11">Uncharacterized protein</fullName>
    </submittedName>
</protein>
<evidence type="ECO:0000256" key="4">
    <source>
        <dbReference type="ARBA" id="ARBA00006627"/>
    </source>
</evidence>
<reference evidence="11 12" key="1">
    <citation type="submission" date="2021-06" db="EMBL/GenBank/DDBJ databases">
        <authorList>
            <person name="Palmer J.M."/>
        </authorList>
    </citation>
    <scope>NUCLEOTIDE SEQUENCE [LARGE SCALE GENOMIC DNA]</scope>
    <source>
        <strain evidence="11 12">XC_2019</strain>
        <tissue evidence="11">Muscle</tissue>
    </source>
</reference>
<accession>A0ABV0QM52</accession>
<keyword evidence="7 10" id="KW-1133">Transmembrane helix</keyword>
<dbReference type="EMBL" id="JAHRIN010016886">
    <property type="protein sequence ID" value="MEQ2196462.1"/>
    <property type="molecule type" value="Genomic_DNA"/>
</dbReference>
<organism evidence="11 12">
    <name type="scientific">Xenoophorus captivus</name>
    <dbReference type="NCBI Taxonomy" id="1517983"/>
    <lineage>
        <taxon>Eukaryota</taxon>
        <taxon>Metazoa</taxon>
        <taxon>Chordata</taxon>
        <taxon>Craniata</taxon>
        <taxon>Vertebrata</taxon>
        <taxon>Euteleostomi</taxon>
        <taxon>Actinopterygii</taxon>
        <taxon>Neopterygii</taxon>
        <taxon>Teleostei</taxon>
        <taxon>Neoteleostei</taxon>
        <taxon>Acanthomorphata</taxon>
        <taxon>Ovalentaria</taxon>
        <taxon>Atherinomorphae</taxon>
        <taxon>Cyprinodontiformes</taxon>
        <taxon>Goodeidae</taxon>
        <taxon>Xenoophorus</taxon>
    </lineage>
</organism>
<evidence type="ECO:0000256" key="3">
    <source>
        <dbReference type="ARBA" id="ARBA00004586"/>
    </source>
</evidence>
<evidence type="ECO:0000256" key="9">
    <source>
        <dbReference type="ARBA" id="ARBA00023242"/>
    </source>
</evidence>
<comment type="subcellular location">
    <subcellularLocation>
        <location evidence="1">Endomembrane system</location>
        <topology evidence="1">Multi-pass membrane protein</topology>
    </subcellularLocation>
    <subcellularLocation>
        <location evidence="3">Endoplasmic reticulum membrane</location>
    </subcellularLocation>
    <subcellularLocation>
        <location evidence="2">Nucleus envelope</location>
    </subcellularLocation>
</comment>
<dbReference type="Pfam" id="PF07787">
    <property type="entry name" value="TMEM43"/>
    <property type="match status" value="1"/>
</dbReference>
<keyword evidence="6" id="KW-0256">Endoplasmic reticulum</keyword>
<proteinExistence type="inferred from homology"/>
<gene>
    <name evidence="11" type="ORF">XENOCAPTIV_028943</name>
</gene>
<dbReference type="PANTHER" id="PTHR13416:SF2">
    <property type="entry name" value="TRANSMEMBRANE PROTEIN 43"/>
    <property type="match status" value="1"/>
</dbReference>
<feature type="transmembrane region" description="Helical" evidence="10">
    <location>
        <begin position="64"/>
        <end position="82"/>
    </location>
</feature>
<evidence type="ECO:0000313" key="11">
    <source>
        <dbReference type="EMBL" id="MEQ2196462.1"/>
    </source>
</evidence>
<sequence>SGNQRWSTVVISIRKSATRTRVDWVPLLRDLVSFGLKIFAVCLSCSLSLLVIGIGWLFYRPLVAAALGALALLPVFLARSGLPPKKKE</sequence>
<evidence type="ECO:0000256" key="2">
    <source>
        <dbReference type="ARBA" id="ARBA00004259"/>
    </source>
</evidence>
<dbReference type="Proteomes" id="UP001434883">
    <property type="component" value="Unassembled WGS sequence"/>
</dbReference>
<dbReference type="PANTHER" id="PTHR13416">
    <property type="match status" value="1"/>
</dbReference>
<comment type="caution">
    <text evidence="11">The sequence shown here is derived from an EMBL/GenBank/DDBJ whole genome shotgun (WGS) entry which is preliminary data.</text>
</comment>
<keyword evidence="5 10" id="KW-0812">Transmembrane</keyword>
<evidence type="ECO:0000256" key="7">
    <source>
        <dbReference type="ARBA" id="ARBA00022989"/>
    </source>
</evidence>
<comment type="similarity">
    <text evidence="4">Belongs to the TMEM43 family.</text>
</comment>
<evidence type="ECO:0000256" key="10">
    <source>
        <dbReference type="SAM" id="Phobius"/>
    </source>
</evidence>